<dbReference type="Pfam" id="PF04314">
    <property type="entry name" value="PCuAC"/>
    <property type="match status" value="1"/>
</dbReference>
<accession>A0AAJ1X7P6</accession>
<evidence type="ECO:0000313" key="3">
    <source>
        <dbReference type="EMBL" id="MDQ2094777.1"/>
    </source>
</evidence>
<proteinExistence type="predicted"/>
<dbReference type="PANTHER" id="PTHR36302:SF1">
    <property type="entry name" value="COPPER CHAPERONE PCU(A)C"/>
    <property type="match status" value="1"/>
</dbReference>
<keyword evidence="2" id="KW-0732">Signal</keyword>
<name>A0AAJ1X7P6_9RHOB</name>
<dbReference type="InterPro" id="IPR007410">
    <property type="entry name" value="LpqE-like"/>
</dbReference>
<organism evidence="3 4">
    <name type="scientific">Rhodalgimonas zhirmunskyi</name>
    <dbReference type="NCBI Taxonomy" id="2964767"/>
    <lineage>
        <taxon>Bacteria</taxon>
        <taxon>Pseudomonadati</taxon>
        <taxon>Pseudomonadota</taxon>
        <taxon>Alphaproteobacteria</taxon>
        <taxon>Rhodobacterales</taxon>
        <taxon>Roseobacteraceae</taxon>
        <taxon>Rhodalgimonas</taxon>
    </lineage>
</organism>
<dbReference type="InterPro" id="IPR036182">
    <property type="entry name" value="PCuAC_sf"/>
</dbReference>
<dbReference type="Gene3D" id="2.60.40.1890">
    <property type="entry name" value="PCu(A)C copper chaperone"/>
    <property type="match status" value="1"/>
</dbReference>
<reference evidence="3" key="2">
    <citation type="submission" date="2023-04" db="EMBL/GenBank/DDBJ databases">
        <title>'Rhodoalgimonas zhirmunskyi' gen. nov., isolated from a red alga.</title>
        <authorList>
            <person name="Nedashkovskaya O.I."/>
            <person name="Otstavnykh N.Y."/>
            <person name="Bystritskaya E.P."/>
            <person name="Balabanova L.A."/>
            <person name="Isaeva M.P."/>
        </authorList>
    </citation>
    <scope>NUCLEOTIDE SEQUENCE</scope>
    <source>
        <strain evidence="3">10Alg 79</strain>
    </source>
</reference>
<reference evidence="3" key="1">
    <citation type="submission" date="2022-07" db="EMBL/GenBank/DDBJ databases">
        <authorList>
            <person name="Otstavnykh N."/>
            <person name="Isaeva M."/>
            <person name="Bystritskaya E."/>
        </authorList>
    </citation>
    <scope>NUCLEOTIDE SEQUENCE</scope>
    <source>
        <strain evidence="3">10Alg 79</strain>
    </source>
</reference>
<evidence type="ECO:0000256" key="2">
    <source>
        <dbReference type="SAM" id="SignalP"/>
    </source>
</evidence>
<feature type="chain" id="PRO_5042582917" evidence="2">
    <location>
        <begin position="23"/>
        <end position="174"/>
    </location>
</feature>
<evidence type="ECO:0000256" key="1">
    <source>
        <dbReference type="SAM" id="MobiDB-lite"/>
    </source>
</evidence>
<keyword evidence="4" id="KW-1185">Reference proteome</keyword>
<dbReference type="AlphaFoldDB" id="A0AAJ1X7P6"/>
<feature type="region of interest" description="Disordered" evidence="1">
    <location>
        <begin position="148"/>
        <end position="174"/>
    </location>
</feature>
<protein>
    <submittedName>
        <fullName evidence="3">Copper chaperone PCu(A)C</fullName>
    </submittedName>
</protein>
<feature type="signal peptide" evidence="2">
    <location>
        <begin position="1"/>
        <end position="22"/>
    </location>
</feature>
<dbReference type="PANTHER" id="PTHR36302">
    <property type="entry name" value="BLR7088 PROTEIN"/>
    <property type="match status" value="1"/>
</dbReference>
<gene>
    <name evidence="3" type="ORF">NOI20_11700</name>
</gene>
<comment type="caution">
    <text evidence="3">The sequence shown here is derived from an EMBL/GenBank/DDBJ whole genome shotgun (WGS) entry which is preliminary data.</text>
</comment>
<dbReference type="RefSeq" id="WP_317626390.1">
    <property type="nucleotide sequence ID" value="NZ_JANFFA010000003.1"/>
</dbReference>
<sequence length="174" mass="18969">MSFKLRFAAATAVALMAAPVFADGISVEDPYARTSARMSTSGAAFMVIRNETGEADHLIDAKSDVAKLVELHTHEEDANGVMKMIHVEEGFDLPKDGEIVMARGGKHVMFMGLNRELKQGDIVPVTLVFEKAGEVKIEVPVDLERKPMHGKMDHSKMGHGEMKKDGGGKMKMSD</sequence>
<dbReference type="Proteomes" id="UP001227162">
    <property type="component" value="Unassembled WGS sequence"/>
</dbReference>
<dbReference type="InterPro" id="IPR058248">
    <property type="entry name" value="Lxx211020-like"/>
</dbReference>
<dbReference type="EMBL" id="JANFFA010000003">
    <property type="protein sequence ID" value="MDQ2094777.1"/>
    <property type="molecule type" value="Genomic_DNA"/>
</dbReference>
<evidence type="ECO:0000313" key="4">
    <source>
        <dbReference type="Proteomes" id="UP001227162"/>
    </source>
</evidence>
<dbReference type="SUPFAM" id="SSF110087">
    <property type="entry name" value="DR1885-like metal-binding protein"/>
    <property type="match status" value="1"/>
</dbReference>